<evidence type="ECO:0000313" key="2">
    <source>
        <dbReference type="EMBL" id="KAF1943059.1"/>
    </source>
</evidence>
<evidence type="ECO:0000256" key="1">
    <source>
        <dbReference type="SAM" id="MobiDB-lite"/>
    </source>
</evidence>
<keyword evidence="3" id="KW-1185">Reference proteome</keyword>
<dbReference type="OrthoDB" id="3788028at2759"/>
<name>A0A6A5SUU3_9PLEO</name>
<reference evidence="2" key="1">
    <citation type="journal article" date="2020" name="Stud. Mycol.">
        <title>101 Dothideomycetes genomes: a test case for predicting lifestyles and emergence of pathogens.</title>
        <authorList>
            <person name="Haridas S."/>
            <person name="Albert R."/>
            <person name="Binder M."/>
            <person name="Bloem J."/>
            <person name="Labutti K."/>
            <person name="Salamov A."/>
            <person name="Andreopoulos B."/>
            <person name="Baker S."/>
            <person name="Barry K."/>
            <person name="Bills G."/>
            <person name="Bluhm B."/>
            <person name="Cannon C."/>
            <person name="Castanera R."/>
            <person name="Culley D."/>
            <person name="Daum C."/>
            <person name="Ezra D."/>
            <person name="Gonzalez J."/>
            <person name="Henrissat B."/>
            <person name="Kuo A."/>
            <person name="Liang C."/>
            <person name="Lipzen A."/>
            <person name="Lutzoni F."/>
            <person name="Magnuson J."/>
            <person name="Mondo S."/>
            <person name="Nolan M."/>
            <person name="Ohm R."/>
            <person name="Pangilinan J."/>
            <person name="Park H.-J."/>
            <person name="Ramirez L."/>
            <person name="Alfaro M."/>
            <person name="Sun H."/>
            <person name="Tritt A."/>
            <person name="Yoshinaga Y."/>
            <person name="Zwiers L.-H."/>
            <person name="Turgeon B."/>
            <person name="Goodwin S."/>
            <person name="Spatafora J."/>
            <person name="Crous P."/>
            <person name="Grigoriev I."/>
        </authorList>
    </citation>
    <scope>NUCLEOTIDE SEQUENCE</scope>
    <source>
        <strain evidence="2">CBS 161.51</strain>
    </source>
</reference>
<gene>
    <name evidence="2" type="ORF">EJ02DRAFT_344103</name>
</gene>
<dbReference type="EMBL" id="ML976029">
    <property type="protein sequence ID" value="KAF1943059.1"/>
    <property type="molecule type" value="Genomic_DNA"/>
</dbReference>
<accession>A0A6A5SUU3</accession>
<dbReference type="AlphaFoldDB" id="A0A6A5SUU3"/>
<evidence type="ECO:0000313" key="3">
    <source>
        <dbReference type="Proteomes" id="UP000800038"/>
    </source>
</evidence>
<feature type="compositionally biased region" description="Polar residues" evidence="1">
    <location>
        <begin position="61"/>
        <end position="72"/>
    </location>
</feature>
<feature type="region of interest" description="Disordered" evidence="1">
    <location>
        <begin position="18"/>
        <end position="119"/>
    </location>
</feature>
<feature type="compositionally biased region" description="Polar residues" evidence="1">
    <location>
        <begin position="18"/>
        <end position="30"/>
    </location>
</feature>
<proteinExistence type="predicted"/>
<feature type="compositionally biased region" description="Basic and acidic residues" evidence="1">
    <location>
        <begin position="73"/>
        <end position="85"/>
    </location>
</feature>
<protein>
    <submittedName>
        <fullName evidence="2">Uncharacterized protein</fullName>
    </submittedName>
</protein>
<feature type="compositionally biased region" description="Basic and acidic residues" evidence="1">
    <location>
        <begin position="106"/>
        <end position="119"/>
    </location>
</feature>
<sequence length="119" mass="12784">MAAFRLRVIQRLTTQASMRTSVRSFSTTPALTKMMGDNPDSNLPDPSKNSSAAPNAKVRSDTQNTDHQSSASQDEHKSGDDHPAKQPDYQAQPTRSTGIGGQTEVKGGKEGLGERGDKQ</sequence>
<dbReference type="Proteomes" id="UP000800038">
    <property type="component" value="Unassembled WGS sequence"/>
</dbReference>
<organism evidence="2 3">
    <name type="scientific">Clathrospora elynae</name>
    <dbReference type="NCBI Taxonomy" id="706981"/>
    <lineage>
        <taxon>Eukaryota</taxon>
        <taxon>Fungi</taxon>
        <taxon>Dikarya</taxon>
        <taxon>Ascomycota</taxon>
        <taxon>Pezizomycotina</taxon>
        <taxon>Dothideomycetes</taxon>
        <taxon>Pleosporomycetidae</taxon>
        <taxon>Pleosporales</taxon>
        <taxon>Diademaceae</taxon>
        <taxon>Clathrospora</taxon>
    </lineage>
</organism>